<dbReference type="PROSITE" id="PS51707">
    <property type="entry name" value="CYTH"/>
    <property type="match status" value="1"/>
</dbReference>
<gene>
    <name evidence="2" type="ORF">A3D35_01680</name>
</gene>
<dbReference type="SUPFAM" id="SSF55154">
    <property type="entry name" value="CYTH-like phosphatases"/>
    <property type="match status" value="1"/>
</dbReference>
<dbReference type="STRING" id="1802206.A3D35_01680"/>
<dbReference type="Proteomes" id="UP000176421">
    <property type="component" value="Unassembled WGS sequence"/>
</dbReference>
<name>A0A1G2HY64_9BACT</name>
<evidence type="ECO:0000259" key="1">
    <source>
        <dbReference type="PROSITE" id="PS51707"/>
    </source>
</evidence>
<evidence type="ECO:0000313" key="2">
    <source>
        <dbReference type="EMBL" id="OGZ67349.1"/>
    </source>
</evidence>
<evidence type="ECO:0000313" key="3">
    <source>
        <dbReference type="Proteomes" id="UP000176421"/>
    </source>
</evidence>
<organism evidence="2 3">
    <name type="scientific">Candidatus Staskawiczbacteria bacterium RIFCSPHIGHO2_02_FULL_34_9</name>
    <dbReference type="NCBI Taxonomy" id="1802206"/>
    <lineage>
        <taxon>Bacteria</taxon>
        <taxon>Candidatus Staskawicziibacteriota</taxon>
    </lineage>
</organism>
<dbReference type="AlphaFoldDB" id="A0A1G2HY64"/>
<proteinExistence type="predicted"/>
<dbReference type="InterPro" id="IPR033469">
    <property type="entry name" value="CYTH-like_dom_sf"/>
</dbReference>
<protein>
    <recommendedName>
        <fullName evidence="1">CYTH domain-containing protein</fullName>
    </recommendedName>
</protein>
<reference evidence="2 3" key="1">
    <citation type="journal article" date="2016" name="Nat. Commun.">
        <title>Thousands of microbial genomes shed light on interconnected biogeochemical processes in an aquifer system.</title>
        <authorList>
            <person name="Anantharaman K."/>
            <person name="Brown C.T."/>
            <person name="Hug L.A."/>
            <person name="Sharon I."/>
            <person name="Castelle C.J."/>
            <person name="Probst A.J."/>
            <person name="Thomas B.C."/>
            <person name="Singh A."/>
            <person name="Wilkins M.J."/>
            <person name="Karaoz U."/>
            <person name="Brodie E.L."/>
            <person name="Williams K.H."/>
            <person name="Hubbard S.S."/>
            <person name="Banfield J.F."/>
        </authorList>
    </citation>
    <scope>NUCLEOTIDE SEQUENCE [LARGE SCALE GENOMIC DNA]</scope>
</reference>
<accession>A0A1G2HY64</accession>
<feature type="domain" description="CYTH" evidence="1">
    <location>
        <begin position="10"/>
        <end position="175"/>
    </location>
</feature>
<dbReference type="EMBL" id="MHOS01000039">
    <property type="protein sequence ID" value="OGZ67349.1"/>
    <property type="molecule type" value="Genomic_DNA"/>
</dbReference>
<comment type="caution">
    <text evidence="2">The sequence shown here is derived from an EMBL/GenBank/DDBJ whole genome shotgun (WGS) entry which is preliminary data.</text>
</comment>
<dbReference type="InterPro" id="IPR023577">
    <property type="entry name" value="CYTH_domain"/>
</dbReference>
<dbReference type="Gene3D" id="2.40.320.10">
    <property type="entry name" value="Hypothetical Protein Pfu-838710-001"/>
    <property type="match status" value="1"/>
</dbReference>
<sequence length="190" mass="23125">MITKKKKKMKKEIEVKIELTKEEFYKLTKGFKDFDLERTFGYFKEDFSNIKDGIFPRIKYIDGMNREVILTVKVKTNDNSQFFEREEFEVRLKEGENVETLREILKFLSFDREIIFEKKRKNIIKKDITISFDELPFGFFIEFEAEPEIINQYLDEFNLSNRSRITKAYLGLWEDYKRTHNILEENCLFK</sequence>